<comment type="caution">
    <text evidence="11">The sequence shown here is derived from an EMBL/GenBank/DDBJ whole genome shotgun (WGS) entry which is preliminary data.</text>
</comment>
<evidence type="ECO:0000256" key="1">
    <source>
        <dbReference type="ARBA" id="ARBA00000695"/>
    </source>
</evidence>
<accession>A0ABP9QIP5</accession>
<reference evidence="12" key="1">
    <citation type="journal article" date="2019" name="Int. J. Syst. Evol. Microbiol.">
        <title>The Global Catalogue of Microorganisms (GCM) 10K type strain sequencing project: providing services to taxonomists for standard genome sequencing and annotation.</title>
        <authorList>
            <consortium name="The Broad Institute Genomics Platform"/>
            <consortium name="The Broad Institute Genome Sequencing Center for Infectious Disease"/>
            <person name="Wu L."/>
            <person name="Ma J."/>
        </authorList>
    </citation>
    <scope>NUCLEOTIDE SEQUENCE [LARGE SCALE GENOMIC DNA]</scope>
    <source>
        <strain evidence="12">JCM 18715</strain>
    </source>
</reference>
<comment type="similarity">
    <text evidence="4 10">Belongs to the polysaccharide lyase 3 family.</text>
</comment>
<evidence type="ECO:0000256" key="5">
    <source>
        <dbReference type="ARBA" id="ARBA00012272"/>
    </source>
</evidence>
<evidence type="ECO:0000256" key="9">
    <source>
        <dbReference type="ARBA" id="ARBA00023239"/>
    </source>
</evidence>
<proteinExistence type="inferred from homology"/>
<dbReference type="Pfam" id="PF03211">
    <property type="entry name" value="Pectate_lyase"/>
    <property type="match status" value="1"/>
</dbReference>
<protein>
    <recommendedName>
        <fullName evidence="5 10">Pectate lyase</fullName>
        <ecNumber evidence="5 10">4.2.2.2</ecNumber>
    </recommendedName>
</protein>
<evidence type="ECO:0000256" key="8">
    <source>
        <dbReference type="ARBA" id="ARBA00022837"/>
    </source>
</evidence>
<evidence type="ECO:0000313" key="12">
    <source>
        <dbReference type="Proteomes" id="UP001500547"/>
    </source>
</evidence>
<keyword evidence="7 10" id="KW-0732">Signal</keyword>
<comment type="catalytic activity">
    <reaction evidence="1 10">
        <text>Eliminative cleavage of (1-&gt;4)-alpha-D-galacturonan to give oligosaccharides with 4-deoxy-alpha-D-galact-4-enuronosyl groups at their non-reducing ends.</text>
        <dbReference type="EC" id="4.2.2.2"/>
    </reaction>
</comment>
<comment type="function">
    <text evidence="10">Catalyzes the depolymerization of both polygalacturonate and pectins of methyl esterification degree from 22 to 89%, with an endo mode of action. In contrast to the majority of pectate lyases, displays high activity on highly methylated pectins.</text>
</comment>
<evidence type="ECO:0000256" key="10">
    <source>
        <dbReference type="RuleBase" id="RU367009"/>
    </source>
</evidence>
<keyword evidence="6 10" id="KW-0964">Secreted</keyword>
<evidence type="ECO:0000256" key="3">
    <source>
        <dbReference type="ARBA" id="ARBA00004613"/>
    </source>
</evidence>
<dbReference type="InterPro" id="IPR011050">
    <property type="entry name" value="Pectin_lyase_fold/virulence"/>
</dbReference>
<keyword evidence="8 10" id="KW-0106">Calcium</keyword>
<gene>
    <name evidence="11" type="ORF">GCM10025770_13440</name>
</gene>
<keyword evidence="9 10" id="KW-0456">Lyase</keyword>
<dbReference type="EMBL" id="BAABLD010000007">
    <property type="protein sequence ID" value="GAA5162574.1"/>
    <property type="molecule type" value="Genomic_DNA"/>
</dbReference>
<dbReference type="RefSeq" id="WP_345532111.1">
    <property type="nucleotide sequence ID" value="NZ_BAABLD010000007.1"/>
</dbReference>
<organism evidence="11 12">
    <name type="scientific">Viridibacterium curvum</name>
    <dbReference type="NCBI Taxonomy" id="1101404"/>
    <lineage>
        <taxon>Bacteria</taxon>
        <taxon>Pseudomonadati</taxon>
        <taxon>Pseudomonadota</taxon>
        <taxon>Betaproteobacteria</taxon>
        <taxon>Rhodocyclales</taxon>
        <taxon>Rhodocyclaceae</taxon>
        <taxon>Viridibacterium</taxon>
    </lineage>
</organism>
<feature type="chain" id="PRO_5044960038" description="Pectate lyase" evidence="10">
    <location>
        <begin position="22"/>
        <end position="238"/>
    </location>
</feature>
<dbReference type="PANTHER" id="PTHR33407:SF9">
    <property type="entry name" value="PECTATE LYASE F-RELATED"/>
    <property type="match status" value="1"/>
</dbReference>
<dbReference type="PANTHER" id="PTHR33407">
    <property type="entry name" value="PECTATE LYASE F-RELATED"/>
    <property type="match status" value="1"/>
</dbReference>
<sequence length="238" mass="24337">MTINKVLFGLFLSATVLNAQATSTISGTVDMGGKTVGTSCDGQSESQAPVFYLKDGATLKNVVIKSGAAADGVHCAGSCTLSNVSWPDVCEDAATMKGGSGKTMTVSGGSAASADDKVFQHNGLGSTINISGFSTSGTIGKLYRSCGNCSSNTSSGARKVIMNNVTINGTVKVGIAGINSNYGDTATITNLKIKGYKSGSPKVCIEYKGNNTGAEPTEIGEKWNDSYCKVKTSDVTSF</sequence>
<feature type="signal peptide" evidence="10">
    <location>
        <begin position="1"/>
        <end position="21"/>
    </location>
</feature>
<comment type="subcellular location">
    <subcellularLocation>
        <location evidence="3 10">Secreted</location>
    </subcellularLocation>
</comment>
<dbReference type="SUPFAM" id="SSF51126">
    <property type="entry name" value="Pectin lyase-like"/>
    <property type="match status" value="1"/>
</dbReference>
<dbReference type="InterPro" id="IPR004898">
    <property type="entry name" value="Pectate_lyase_PlyH/PlyE-like"/>
</dbReference>
<evidence type="ECO:0000256" key="7">
    <source>
        <dbReference type="ARBA" id="ARBA00022729"/>
    </source>
</evidence>
<keyword evidence="12" id="KW-1185">Reference proteome</keyword>
<dbReference type="Gene3D" id="2.160.20.10">
    <property type="entry name" value="Single-stranded right-handed beta-helix, Pectin lyase-like"/>
    <property type="match status" value="1"/>
</dbReference>
<evidence type="ECO:0000313" key="11">
    <source>
        <dbReference type="EMBL" id="GAA5162574.1"/>
    </source>
</evidence>
<comment type="cofactor">
    <cofactor evidence="2 10">
        <name>Ca(2+)</name>
        <dbReference type="ChEBI" id="CHEBI:29108"/>
    </cofactor>
</comment>
<evidence type="ECO:0000256" key="6">
    <source>
        <dbReference type="ARBA" id="ARBA00022525"/>
    </source>
</evidence>
<dbReference type="GO" id="GO:0016829">
    <property type="term" value="F:lyase activity"/>
    <property type="evidence" value="ECO:0007669"/>
    <property type="project" value="UniProtKB-KW"/>
</dbReference>
<dbReference type="EC" id="4.2.2.2" evidence="5 10"/>
<dbReference type="InterPro" id="IPR012334">
    <property type="entry name" value="Pectin_lyas_fold"/>
</dbReference>
<evidence type="ECO:0000256" key="2">
    <source>
        <dbReference type="ARBA" id="ARBA00001913"/>
    </source>
</evidence>
<dbReference type="Proteomes" id="UP001500547">
    <property type="component" value="Unassembled WGS sequence"/>
</dbReference>
<name>A0ABP9QIP5_9RHOO</name>
<evidence type="ECO:0000256" key="4">
    <source>
        <dbReference type="ARBA" id="ARBA00006463"/>
    </source>
</evidence>